<dbReference type="InterPro" id="IPR012338">
    <property type="entry name" value="Beta-lactam/transpept-like"/>
</dbReference>
<organism evidence="1 2">
    <name type="scientific">Pseudonocardia alaniniphila</name>
    <dbReference type="NCBI Taxonomy" id="75291"/>
    <lineage>
        <taxon>Bacteria</taxon>
        <taxon>Bacillati</taxon>
        <taxon>Actinomycetota</taxon>
        <taxon>Actinomycetes</taxon>
        <taxon>Pseudonocardiales</taxon>
        <taxon>Pseudonocardiaceae</taxon>
        <taxon>Pseudonocardia</taxon>
    </lineage>
</organism>
<dbReference type="Gene3D" id="3.40.710.10">
    <property type="entry name" value="DD-peptidase/beta-lactamase superfamily"/>
    <property type="match status" value="1"/>
</dbReference>
<accession>A0ABS9TMV2</accession>
<evidence type="ECO:0000313" key="1">
    <source>
        <dbReference type="EMBL" id="MCH6169864.1"/>
    </source>
</evidence>
<dbReference type="Proteomes" id="UP001299970">
    <property type="component" value="Unassembled WGS sequence"/>
</dbReference>
<evidence type="ECO:0008006" key="3">
    <source>
        <dbReference type="Google" id="ProtNLM"/>
    </source>
</evidence>
<reference evidence="1 2" key="1">
    <citation type="submission" date="2022-03" db="EMBL/GenBank/DDBJ databases">
        <title>Pseudonocardia alaer sp. nov., a novel actinomycete isolated from reed forest soil.</title>
        <authorList>
            <person name="Wang L."/>
        </authorList>
    </citation>
    <scope>NUCLEOTIDE SEQUENCE [LARGE SCALE GENOMIC DNA]</scope>
    <source>
        <strain evidence="1 2">Y-16303</strain>
    </source>
</reference>
<keyword evidence="2" id="KW-1185">Reference proteome</keyword>
<sequence>MTVSAPSHRTQFLVITCTLALLVAVPVVAASGLGHAEAKPGGGMAFSDPSARPSGQLSAAIPGVEALAAPVAPAPRTGLAQAAVDAAQGAAAGATELAVAVLDRETGELALGARGGEPYYTASLSKVLVAVDILDRRRLDGLAVADADITLLNRALGPSDDNAMNALWSRFDGVGGIGRVSSRVGLTGTTGPRDPSQWGEVSMSAEDTVRTWRYLLEDMPAADRDLLASAMEAAPARAADGFNQAFGLLAPAVDGPDAPGAVAKQGWMCCFSGKYYIHSTGAVGGDRRFLMALLARVPRAPGWEAARQEMTRIATAAVQATA</sequence>
<proteinExistence type="predicted"/>
<comment type="caution">
    <text evidence="1">The sequence shown here is derived from an EMBL/GenBank/DDBJ whole genome shotgun (WGS) entry which is preliminary data.</text>
</comment>
<name>A0ABS9TMV2_9PSEU</name>
<evidence type="ECO:0000313" key="2">
    <source>
        <dbReference type="Proteomes" id="UP001299970"/>
    </source>
</evidence>
<dbReference type="EMBL" id="JAKXMK010000028">
    <property type="protein sequence ID" value="MCH6169864.1"/>
    <property type="molecule type" value="Genomic_DNA"/>
</dbReference>
<gene>
    <name evidence="1" type="ORF">MMF94_29545</name>
</gene>
<dbReference type="SUPFAM" id="SSF56601">
    <property type="entry name" value="beta-lactamase/transpeptidase-like"/>
    <property type="match status" value="1"/>
</dbReference>
<protein>
    <recommendedName>
        <fullName evidence="3">Beta-lactamase class A</fullName>
    </recommendedName>
</protein>
<dbReference type="RefSeq" id="WP_241040522.1">
    <property type="nucleotide sequence ID" value="NZ_BAAAJF010000014.1"/>
</dbReference>